<dbReference type="Proteomes" id="UP000054988">
    <property type="component" value="Unassembled WGS sequence"/>
</dbReference>
<organism evidence="2 3">
    <name type="scientific">Moniliophthora roreri</name>
    <name type="common">Frosty pod rot fungus</name>
    <name type="synonym">Monilia roreri</name>
    <dbReference type="NCBI Taxonomy" id="221103"/>
    <lineage>
        <taxon>Eukaryota</taxon>
        <taxon>Fungi</taxon>
        <taxon>Dikarya</taxon>
        <taxon>Basidiomycota</taxon>
        <taxon>Agaricomycotina</taxon>
        <taxon>Agaricomycetes</taxon>
        <taxon>Agaricomycetidae</taxon>
        <taxon>Agaricales</taxon>
        <taxon>Marasmiineae</taxon>
        <taxon>Marasmiaceae</taxon>
        <taxon>Moniliophthora</taxon>
    </lineage>
</organism>
<accession>A0A0W0F111</accession>
<gene>
    <name evidence="2" type="ORF">WG66_17392</name>
</gene>
<feature type="compositionally biased region" description="Basic and acidic residues" evidence="1">
    <location>
        <begin position="391"/>
        <end position="417"/>
    </location>
</feature>
<feature type="region of interest" description="Disordered" evidence="1">
    <location>
        <begin position="311"/>
        <end position="417"/>
    </location>
</feature>
<name>A0A0W0F111_MONRR</name>
<evidence type="ECO:0000313" key="2">
    <source>
        <dbReference type="EMBL" id="KTB30012.1"/>
    </source>
</evidence>
<proteinExistence type="predicted"/>
<sequence>MLRSLPRSPKARCLRWNSSAATAAAAVQEAKEPIDESIPVRQLFRGKPVRRTPADGRSQRSIFVRTWENMRGPLDALTIVQHLEKAFGRVDEFSPSKDEHASGNWILVRFRETESVARALASKGSFKIPSPPSVSRLNLGLNDIQPFLQSQKLDPDFTFTPHSETQTVSTKATATDSEGIIITISECSAEHETVYKSQSQPLSIRASRALVKWHGFASIKPLPPNTPLNTPDIDHPRMRAVVRRRVGMLQRRYPDLINPLESDEPASFHGQEVVEPPVGTDEQIEEEIDDWEPLVADDTLLQPQHVIEAEATTQPEVQTPPAPEPESKPKPSRLQPPPVDPAIEAALAAAQLKSANDMLESLRKPKPKAQVKKTKTQHKMSQPLFEADAGMEMKEEAALEPEKKANEVSEKEGDGAKGRFKNFLGGWF</sequence>
<evidence type="ECO:0008006" key="4">
    <source>
        <dbReference type="Google" id="ProtNLM"/>
    </source>
</evidence>
<protein>
    <recommendedName>
        <fullName evidence="4">RRM domain-containing protein</fullName>
    </recommendedName>
</protein>
<dbReference type="AlphaFoldDB" id="A0A0W0F111"/>
<feature type="compositionally biased region" description="Basic residues" evidence="1">
    <location>
        <begin position="364"/>
        <end position="378"/>
    </location>
</feature>
<evidence type="ECO:0000313" key="3">
    <source>
        <dbReference type="Proteomes" id="UP000054988"/>
    </source>
</evidence>
<reference evidence="2 3" key="1">
    <citation type="submission" date="2015-12" db="EMBL/GenBank/DDBJ databases">
        <title>Draft genome sequence of Moniliophthora roreri, the causal agent of frosty pod rot of cacao.</title>
        <authorList>
            <person name="Aime M.C."/>
            <person name="Diaz-Valderrama J.R."/>
            <person name="Kijpornyongpan T."/>
            <person name="Phillips-Mora W."/>
        </authorList>
    </citation>
    <scope>NUCLEOTIDE SEQUENCE [LARGE SCALE GENOMIC DNA]</scope>
    <source>
        <strain evidence="2 3">MCA 2952</strain>
    </source>
</reference>
<dbReference type="eggNOG" id="ENOG502SZBB">
    <property type="taxonomic scope" value="Eukaryota"/>
</dbReference>
<evidence type="ECO:0000256" key="1">
    <source>
        <dbReference type="SAM" id="MobiDB-lite"/>
    </source>
</evidence>
<dbReference type="EMBL" id="LATX01002400">
    <property type="protein sequence ID" value="KTB30012.1"/>
    <property type="molecule type" value="Genomic_DNA"/>
</dbReference>
<comment type="caution">
    <text evidence="2">The sequence shown here is derived from an EMBL/GenBank/DDBJ whole genome shotgun (WGS) entry which is preliminary data.</text>
</comment>
<feature type="compositionally biased region" description="Low complexity" evidence="1">
    <location>
        <begin position="342"/>
        <end position="355"/>
    </location>
</feature>